<dbReference type="RefSeq" id="WP_283752700.1">
    <property type="nucleotide sequence ID" value="NZ_JAQOSP010000039.1"/>
</dbReference>
<keyword evidence="1" id="KW-0812">Transmembrane</keyword>
<proteinExistence type="predicted"/>
<evidence type="ECO:0000313" key="3">
    <source>
        <dbReference type="Proteomes" id="UP001235303"/>
    </source>
</evidence>
<sequence length="188" mass="20283">MAERQVYTNRDGVAEPNALLDYERFVRSRKEGTEMATDIISSSPEGVIDGQIISWKSLKKNKVKGGLYALGLLTAFTAVPLFLVNTLVASFAPALLSSEANEYARMGNFVGRTVNYVGSTLGRPVVTELATQTYANDGKLKTTQVNQQPANYNYSSGVLLTSDGGQSLAPTQGLTQQQQEAIARLSGR</sequence>
<keyword evidence="1" id="KW-1133">Transmembrane helix</keyword>
<evidence type="ECO:0000256" key="1">
    <source>
        <dbReference type="SAM" id="Phobius"/>
    </source>
</evidence>
<feature type="transmembrane region" description="Helical" evidence="1">
    <location>
        <begin position="67"/>
        <end position="96"/>
    </location>
</feature>
<accession>A0ABT7ARL9</accession>
<evidence type="ECO:0000313" key="2">
    <source>
        <dbReference type="EMBL" id="MDJ1168936.1"/>
    </source>
</evidence>
<comment type="caution">
    <text evidence="2">The sequence shown here is derived from an EMBL/GenBank/DDBJ whole genome shotgun (WGS) entry which is preliminary data.</text>
</comment>
<organism evidence="2 3">
    <name type="scientific">Roseofilum acuticapitatum BLCC-M154</name>
    <dbReference type="NCBI Taxonomy" id="3022444"/>
    <lineage>
        <taxon>Bacteria</taxon>
        <taxon>Bacillati</taxon>
        <taxon>Cyanobacteriota</taxon>
        <taxon>Cyanophyceae</taxon>
        <taxon>Desertifilales</taxon>
        <taxon>Desertifilaceae</taxon>
        <taxon>Roseofilum</taxon>
        <taxon>Roseofilum acuticapitatum</taxon>
    </lineage>
</organism>
<reference evidence="2 3" key="1">
    <citation type="submission" date="2023-01" db="EMBL/GenBank/DDBJ databases">
        <title>Novel diversity within Roseofilum (Cyanobacteria; Desertifilaceae) from marine benthic mats with descriptions of four novel species.</title>
        <authorList>
            <person name="Wang Y."/>
            <person name="Berthold D.E."/>
            <person name="Hu J."/>
            <person name="Lefler F.W."/>
            <person name="Laughinghouse H.D. IV."/>
        </authorList>
    </citation>
    <scope>NUCLEOTIDE SEQUENCE [LARGE SCALE GENOMIC DNA]</scope>
    <source>
        <strain evidence="2 3">BLCC-M154</strain>
    </source>
</reference>
<dbReference type="EMBL" id="JAQOSP010000039">
    <property type="protein sequence ID" value="MDJ1168936.1"/>
    <property type="molecule type" value="Genomic_DNA"/>
</dbReference>
<keyword evidence="1" id="KW-0472">Membrane</keyword>
<protein>
    <submittedName>
        <fullName evidence="2">Uncharacterized protein</fullName>
    </submittedName>
</protein>
<dbReference type="Proteomes" id="UP001235303">
    <property type="component" value="Unassembled WGS sequence"/>
</dbReference>
<keyword evidence="3" id="KW-1185">Reference proteome</keyword>
<gene>
    <name evidence="2" type="ORF">PMG71_05810</name>
</gene>
<name>A0ABT7ARL9_9CYAN</name>